<protein>
    <submittedName>
        <fullName evidence="2">Conjugal transfer entry exclusion protein TraS</fullName>
    </submittedName>
</protein>
<dbReference type="EMBL" id="UGFE01000005">
    <property type="protein sequence ID" value="STO17909.1"/>
    <property type="molecule type" value="Genomic_DNA"/>
</dbReference>
<comment type="caution">
    <text evidence="2">The sequence shown here is derived from an EMBL/GenBank/DDBJ whole genome shotgun (WGS) entry which is preliminary data.</text>
</comment>
<name>A0AAX2KNH3_ECOLX</name>
<organism evidence="2 3">
    <name type="scientific">Escherichia coli</name>
    <dbReference type="NCBI Taxonomy" id="562"/>
    <lineage>
        <taxon>Bacteria</taxon>
        <taxon>Pseudomonadati</taxon>
        <taxon>Pseudomonadota</taxon>
        <taxon>Gammaproteobacteria</taxon>
        <taxon>Enterobacterales</taxon>
        <taxon>Enterobacteriaceae</taxon>
        <taxon>Escherichia</taxon>
    </lineage>
</organism>
<keyword evidence="1" id="KW-0812">Transmembrane</keyword>
<dbReference type="Proteomes" id="UP000254718">
    <property type="component" value="Unassembled WGS sequence"/>
</dbReference>
<accession>A0AAX2KNH3</accession>
<keyword evidence="1" id="KW-1133">Transmembrane helix</keyword>
<evidence type="ECO:0000313" key="2">
    <source>
        <dbReference type="EMBL" id="STO17909.1"/>
    </source>
</evidence>
<dbReference type="AlphaFoldDB" id="A0AAX2KNH3"/>
<proteinExistence type="predicted"/>
<sequence length="91" mass="10646">MLYFSLPEEFLKTSSVMRIISSKLKVYFIVYMGIIFLWSFLGGGIYIRFWCNLVTVIMAFLIQLDIGRYQFVGVIDAINSYVKNKKLSRVK</sequence>
<gene>
    <name evidence="2" type="ORF">NCTC8333_06152</name>
</gene>
<evidence type="ECO:0000313" key="3">
    <source>
        <dbReference type="Proteomes" id="UP000254718"/>
    </source>
</evidence>
<evidence type="ECO:0000256" key="1">
    <source>
        <dbReference type="SAM" id="Phobius"/>
    </source>
</evidence>
<feature type="transmembrane region" description="Helical" evidence="1">
    <location>
        <begin position="24"/>
        <end position="41"/>
    </location>
</feature>
<keyword evidence="1" id="KW-0472">Membrane</keyword>
<reference evidence="2 3" key="1">
    <citation type="submission" date="2018-06" db="EMBL/GenBank/DDBJ databases">
        <authorList>
            <consortium name="Pathogen Informatics"/>
            <person name="Doyle S."/>
        </authorList>
    </citation>
    <scope>NUCLEOTIDE SEQUENCE [LARGE SCALE GENOMIC DNA]</scope>
    <source>
        <strain evidence="2 3">NCTC8333</strain>
    </source>
</reference>